<dbReference type="PANTHER" id="PTHR21680:SF0">
    <property type="entry name" value="COILED-COIL DOMAIN-CONTAINING PROTEIN 124"/>
    <property type="match status" value="1"/>
</dbReference>
<sequence length="241" mass="27565">MPKRFKGENTRVTKANERKAAHRAEVNAKRSAEKERQEAAEWAVGSKGTSKRDLERAKKETQLAKKAEAARLLEQEEKDLSRNRPLLRPTRVSGEEKMAARRAQRVETISNERREIPTFAASNIDDALDLLSLATESSIPAGSSTGSGSSLAASTVIDRHPERRFKAALAAYEEREMPNLRKEYPGLRRTQLRDMLYKNFQRSPENPFNQDNVLRYNASKEEEDKLIETTRQELEDRLRID</sequence>
<proteinExistence type="inferred from homology"/>
<dbReference type="GO" id="GO:0006366">
    <property type="term" value="P:transcription by RNA polymerase II"/>
    <property type="evidence" value="ECO:0007669"/>
    <property type="project" value="TreeGrafter"/>
</dbReference>
<organism evidence="6 7">
    <name type="scientific">Paraglomus brasilianum</name>
    <dbReference type="NCBI Taxonomy" id="144538"/>
    <lineage>
        <taxon>Eukaryota</taxon>
        <taxon>Fungi</taxon>
        <taxon>Fungi incertae sedis</taxon>
        <taxon>Mucoromycota</taxon>
        <taxon>Glomeromycotina</taxon>
        <taxon>Glomeromycetes</taxon>
        <taxon>Paraglomerales</taxon>
        <taxon>Paraglomeraceae</taxon>
        <taxon>Paraglomus</taxon>
    </lineage>
</organism>
<feature type="domain" description="Coiled-coil" evidence="4">
    <location>
        <begin position="154"/>
        <end position="210"/>
    </location>
</feature>
<evidence type="ECO:0000313" key="6">
    <source>
        <dbReference type="EMBL" id="CAG8478198.1"/>
    </source>
</evidence>
<evidence type="ECO:0000259" key="4">
    <source>
        <dbReference type="Pfam" id="PF06244"/>
    </source>
</evidence>
<dbReference type="Pfam" id="PF06244">
    <property type="entry name" value="Ccdc124"/>
    <property type="match status" value="1"/>
</dbReference>
<protein>
    <submittedName>
        <fullName evidence="6">5639_t:CDS:1</fullName>
    </submittedName>
</protein>
<dbReference type="PANTHER" id="PTHR21680">
    <property type="entry name" value="COILED-COIL DOMAIN-CONTAINING PROTEIN 124"/>
    <property type="match status" value="1"/>
</dbReference>
<gene>
    <name evidence="6" type="ORF">PBRASI_LOCUS1435</name>
</gene>
<dbReference type="InterPro" id="IPR054414">
    <property type="entry name" value="Ccdc124/Oxs1_C"/>
</dbReference>
<dbReference type="GO" id="GO:0005634">
    <property type="term" value="C:nucleus"/>
    <property type="evidence" value="ECO:0007669"/>
    <property type="project" value="TreeGrafter"/>
</dbReference>
<dbReference type="AlphaFoldDB" id="A0A9N8Z787"/>
<evidence type="ECO:0000256" key="3">
    <source>
        <dbReference type="SAM" id="MobiDB-lite"/>
    </source>
</evidence>
<dbReference type="EMBL" id="CAJVPI010000092">
    <property type="protein sequence ID" value="CAG8478198.1"/>
    <property type="molecule type" value="Genomic_DNA"/>
</dbReference>
<feature type="region of interest" description="Disordered" evidence="3">
    <location>
        <begin position="1"/>
        <end position="109"/>
    </location>
</feature>
<evidence type="ECO:0000259" key="5">
    <source>
        <dbReference type="Pfam" id="PF22048"/>
    </source>
</evidence>
<comment type="caution">
    <text evidence="6">The sequence shown here is derived from an EMBL/GenBank/DDBJ whole genome shotgun (WGS) entry which is preliminary data.</text>
</comment>
<evidence type="ECO:0000256" key="1">
    <source>
        <dbReference type="ARBA" id="ARBA00008296"/>
    </source>
</evidence>
<dbReference type="InterPro" id="IPR010422">
    <property type="entry name" value="Ccdc124/Oxs1"/>
</dbReference>
<evidence type="ECO:0000313" key="7">
    <source>
        <dbReference type="Proteomes" id="UP000789739"/>
    </source>
</evidence>
<dbReference type="InterPro" id="IPR054413">
    <property type="entry name" value="LSO1/2"/>
</dbReference>
<evidence type="ECO:0000256" key="2">
    <source>
        <dbReference type="ARBA" id="ARBA00023054"/>
    </source>
</evidence>
<keyword evidence="7" id="KW-1185">Reference proteome</keyword>
<dbReference type="GO" id="GO:0003713">
    <property type="term" value="F:transcription coactivator activity"/>
    <property type="evidence" value="ECO:0007669"/>
    <property type="project" value="TreeGrafter"/>
</dbReference>
<comment type="similarity">
    <text evidence="1">Belongs to the CCDC124 family.</text>
</comment>
<dbReference type="OrthoDB" id="76412at2759"/>
<dbReference type="Pfam" id="PF22048">
    <property type="entry name" value="LSO1_2-like"/>
    <property type="match status" value="1"/>
</dbReference>
<dbReference type="Proteomes" id="UP000789739">
    <property type="component" value="Unassembled WGS sequence"/>
</dbReference>
<feature type="compositionally biased region" description="Basic and acidic residues" evidence="3">
    <location>
        <begin position="50"/>
        <end position="82"/>
    </location>
</feature>
<feature type="compositionally biased region" description="Basic and acidic residues" evidence="3">
    <location>
        <begin position="1"/>
        <end position="39"/>
    </location>
</feature>
<feature type="domain" description="LSO1/LSO2" evidence="5">
    <location>
        <begin position="11"/>
        <end position="77"/>
    </location>
</feature>
<reference evidence="6" key="1">
    <citation type="submission" date="2021-06" db="EMBL/GenBank/DDBJ databases">
        <authorList>
            <person name="Kallberg Y."/>
            <person name="Tangrot J."/>
            <person name="Rosling A."/>
        </authorList>
    </citation>
    <scope>NUCLEOTIDE SEQUENCE</scope>
    <source>
        <strain evidence="6">BR232B</strain>
    </source>
</reference>
<name>A0A9N8Z787_9GLOM</name>
<accession>A0A9N8Z787</accession>
<keyword evidence="2" id="KW-0175">Coiled coil</keyword>